<dbReference type="EMBL" id="LRGB01000568">
    <property type="protein sequence ID" value="KZS17890.1"/>
    <property type="molecule type" value="Genomic_DNA"/>
</dbReference>
<dbReference type="PROSITE" id="PS50866">
    <property type="entry name" value="GOLD"/>
    <property type="match status" value="1"/>
</dbReference>
<dbReference type="Pfam" id="PF00650">
    <property type="entry name" value="CRAL_TRIO"/>
    <property type="match status" value="1"/>
</dbReference>
<reference evidence="3 4" key="1">
    <citation type="submission" date="2016-03" db="EMBL/GenBank/DDBJ databases">
        <title>EvidentialGene: Evidence-directed Construction of Genes on Genomes.</title>
        <authorList>
            <person name="Gilbert D.G."/>
            <person name="Choi J.-H."/>
            <person name="Mockaitis K."/>
            <person name="Colbourne J."/>
            <person name="Pfrender M."/>
        </authorList>
    </citation>
    <scope>NUCLEOTIDE SEQUENCE [LARGE SCALE GENOMIC DNA]</scope>
    <source>
        <strain evidence="3 4">Xinb3</strain>
        <tissue evidence="3">Complete organism</tissue>
    </source>
</reference>
<dbReference type="CDD" id="cd00170">
    <property type="entry name" value="SEC14"/>
    <property type="match status" value="1"/>
</dbReference>
<dbReference type="OrthoDB" id="1434354at2759"/>
<dbReference type="InterPro" id="IPR001251">
    <property type="entry name" value="CRAL-TRIO_dom"/>
</dbReference>
<dbReference type="SUPFAM" id="SSF101576">
    <property type="entry name" value="Supernatant protein factor (SPF), C-terminal domain"/>
    <property type="match status" value="1"/>
</dbReference>
<dbReference type="PROSITE" id="PS50191">
    <property type="entry name" value="CRAL_TRIO"/>
    <property type="match status" value="1"/>
</dbReference>
<name>A0A162NE34_9CRUS</name>
<comment type="caution">
    <text evidence="3">The sequence shown here is derived from an EMBL/GenBank/DDBJ whole genome shotgun (WGS) entry which is preliminary data.</text>
</comment>
<dbReference type="InterPro" id="IPR036273">
    <property type="entry name" value="CRAL/TRIO_N_dom_sf"/>
</dbReference>
<gene>
    <name evidence="3" type="ORF">APZ42_015856</name>
</gene>
<dbReference type="PANTHER" id="PTHR23324:SF83">
    <property type="entry name" value="SEC14-LIKE PROTEIN 2"/>
    <property type="match status" value="1"/>
</dbReference>
<evidence type="ECO:0000313" key="4">
    <source>
        <dbReference type="Proteomes" id="UP000076858"/>
    </source>
</evidence>
<feature type="domain" description="CRAL-TRIO" evidence="1">
    <location>
        <begin position="82"/>
        <end position="286"/>
    </location>
</feature>
<evidence type="ECO:0000259" key="2">
    <source>
        <dbReference type="PROSITE" id="PS50866"/>
    </source>
</evidence>
<dbReference type="InterPro" id="IPR036598">
    <property type="entry name" value="GOLD_dom_sf"/>
</dbReference>
<dbReference type="InterPro" id="IPR036865">
    <property type="entry name" value="CRAL-TRIO_dom_sf"/>
</dbReference>
<dbReference type="PANTHER" id="PTHR23324">
    <property type="entry name" value="SEC14 RELATED PROTEIN"/>
    <property type="match status" value="1"/>
</dbReference>
<feature type="domain" description="GOLD" evidence="2">
    <location>
        <begin position="314"/>
        <end position="415"/>
    </location>
</feature>
<protein>
    <submittedName>
        <fullName evidence="3">Putative SEC14 protein 2</fullName>
    </submittedName>
</protein>
<dbReference type="SUPFAM" id="SSF46938">
    <property type="entry name" value="CRAL/TRIO N-terminal domain"/>
    <property type="match status" value="1"/>
</dbReference>
<dbReference type="SUPFAM" id="SSF52087">
    <property type="entry name" value="CRAL/TRIO domain"/>
    <property type="match status" value="1"/>
</dbReference>
<dbReference type="STRING" id="35525.A0A162NE34"/>
<dbReference type="InterPro" id="IPR009038">
    <property type="entry name" value="GOLD_dom"/>
</dbReference>
<dbReference type="Gene3D" id="3.40.525.10">
    <property type="entry name" value="CRAL-TRIO lipid binding domain"/>
    <property type="match status" value="2"/>
</dbReference>
<organism evidence="3 4">
    <name type="scientific">Daphnia magna</name>
    <dbReference type="NCBI Taxonomy" id="35525"/>
    <lineage>
        <taxon>Eukaryota</taxon>
        <taxon>Metazoa</taxon>
        <taxon>Ecdysozoa</taxon>
        <taxon>Arthropoda</taxon>
        <taxon>Crustacea</taxon>
        <taxon>Branchiopoda</taxon>
        <taxon>Diplostraca</taxon>
        <taxon>Cladocera</taxon>
        <taxon>Anomopoda</taxon>
        <taxon>Daphniidae</taxon>
        <taxon>Daphnia</taxon>
    </lineage>
</organism>
<dbReference type="AlphaFoldDB" id="A0A162NE34"/>
<keyword evidence="4" id="KW-1185">Reference proteome</keyword>
<evidence type="ECO:0000259" key="1">
    <source>
        <dbReference type="PROSITE" id="PS50191"/>
    </source>
</evidence>
<sequence length="418" mass="48598">MGKLVSSSSIKMVVSSETRAGILEQFKRNIADCQLVDDNDDYVIKWLVVRNFDLVQAEKMLRRSVEWRRANGVDEILHQWSPPLVLVKYYPMSVIGNDKFSCPGKLTLKFWRKKNYFIYLFFINENETVAVLIASFGKADWRGILQSVTKRDYLRYVIYMAEKNYATMRKTSLLTGKSIAHQTFIIDLDGFSMRQRTYRPFREIGIEGIKMSEANYPESFRRVFIINAPKVFTFVFSMVKPFLHQVTLDKISVFGFDKNEWSAALLKEIDADQLPVYYGGTMTDPDGDPKCSSKLCMGGQVPQSYYLKVMKPIPKSYMTSLKLSGGSKTKLEYKIIQANSMLKWEFMTQEGDIDFGIHYMEKNGERVDLVNNKRNENNFTLEEGEIVCTRPVLYVVEFNSYNCLRSKEIWYRIIIDFP</sequence>
<dbReference type="GO" id="GO:0005737">
    <property type="term" value="C:cytoplasm"/>
    <property type="evidence" value="ECO:0007669"/>
    <property type="project" value="TreeGrafter"/>
</dbReference>
<proteinExistence type="predicted"/>
<dbReference type="SMART" id="SM00516">
    <property type="entry name" value="SEC14"/>
    <property type="match status" value="1"/>
</dbReference>
<dbReference type="Gene3D" id="2.60.120.680">
    <property type="entry name" value="GOLD domain"/>
    <property type="match status" value="1"/>
</dbReference>
<dbReference type="Proteomes" id="UP000076858">
    <property type="component" value="Unassembled WGS sequence"/>
</dbReference>
<dbReference type="InterPro" id="IPR051064">
    <property type="entry name" value="SEC14/CRAL-TRIO_domain"/>
</dbReference>
<evidence type="ECO:0000313" key="3">
    <source>
        <dbReference type="EMBL" id="KZS17890.1"/>
    </source>
</evidence>
<accession>A0A162NE34</accession>